<dbReference type="VEuPathDB" id="TriTrypDB:TvY486_0805160"/>
<feature type="transmembrane region" description="Helical" evidence="1">
    <location>
        <begin position="80"/>
        <end position="100"/>
    </location>
</feature>
<protein>
    <submittedName>
        <fullName evidence="2">Uncharacterized protein</fullName>
    </submittedName>
</protein>
<keyword evidence="1" id="KW-1133">Transmembrane helix</keyword>
<gene>
    <name evidence="2" type="ORF">TVY486_0805160</name>
</gene>
<feature type="transmembrane region" description="Helical" evidence="1">
    <location>
        <begin position="16"/>
        <end position="35"/>
    </location>
</feature>
<dbReference type="EMBL" id="HE573024">
    <property type="protein sequence ID" value="CCC49909.1"/>
    <property type="molecule type" value="Genomic_DNA"/>
</dbReference>
<name>G0U1F3_TRYVY</name>
<sequence length="103" mass="12367">MTVALSKKKKKSKMKFCYVSSSSSSFFFVLIYVRVPVVLCDESQLKGENHHQNPFQFTSLYFIFTRFCSNTLLSCWYHRFCFCFFFFLLIVAYYHVLLYLQNN</sequence>
<reference evidence="2" key="1">
    <citation type="journal article" date="2012" name="Proc. Natl. Acad. Sci. U.S.A.">
        <title>Antigenic diversity is generated by distinct evolutionary mechanisms in African trypanosome species.</title>
        <authorList>
            <person name="Jackson A.P."/>
            <person name="Berry A."/>
            <person name="Aslett M."/>
            <person name="Allison H.C."/>
            <person name="Burton P."/>
            <person name="Vavrova-Anderson J."/>
            <person name="Brown R."/>
            <person name="Browne H."/>
            <person name="Corton N."/>
            <person name="Hauser H."/>
            <person name="Gamble J."/>
            <person name="Gilderthorp R."/>
            <person name="Marcello L."/>
            <person name="McQuillan J."/>
            <person name="Otto T.D."/>
            <person name="Quail M.A."/>
            <person name="Sanders M.J."/>
            <person name="van Tonder A."/>
            <person name="Ginger M.L."/>
            <person name="Field M.C."/>
            <person name="Barry J.D."/>
            <person name="Hertz-Fowler C."/>
            <person name="Berriman M."/>
        </authorList>
    </citation>
    <scope>NUCLEOTIDE SEQUENCE</scope>
    <source>
        <strain evidence="2">Y486</strain>
    </source>
</reference>
<organism evidence="2">
    <name type="scientific">Trypanosoma vivax (strain Y486)</name>
    <dbReference type="NCBI Taxonomy" id="1055687"/>
    <lineage>
        <taxon>Eukaryota</taxon>
        <taxon>Discoba</taxon>
        <taxon>Euglenozoa</taxon>
        <taxon>Kinetoplastea</taxon>
        <taxon>Metakinetoplastina</taxon>
        <taxon>Trypanosomatida</taxon>
        <taxon>Trypanosomatidae</taxon>
        <taxon>Trypanosoma</taxon>
        <taxon>Duttonella</taxon>
    </lineage>
</organism>
<dbReference type="AlphaFoldDB" id="G0U1F3"/>
<evidence type="ECO:0000256" key="1">
    <source>
        <dbReference type="SAM" id="Phobius"/>
    </source>
</evidence>
<keyword evidence="1" id="KW-0812">Transmembrane</keyword>
<keyword evidence="1" id="KW-0472">Membrane</keyword>
<proteinExistence type="predicted"/>
<accession>G0U1F3</accession>
<evidence type="ECO:0000313" key="2">
    <source>
        <dbReference type="EMBL" id="CCC49909.1"/>
    </source>
</evidence>